<dbReference type="Proteomes" id="UP000284706">
    <property type="component" value="Unassembled WGS sequence"/>
</dbReference>
<evidence type="ECO:0000313" key="2">
    <source>
        <dbReference type="EMBL" id="PPQ97121.1"/>
    </source>
</evidence>
<name>A0A409Y2E7_9AGAR</name>
<evidence type="ECO:0000313" key="3">
    <source>
        <dbReference type="Proteomes" id="UP000284706"/>
    </source>
</evidence>
<evidence type="ECO:0000256" key="1">
    <source>
        <dbReference type="SAM" id="MobiDB-lite"/>
    </source>
</evidence>
<protein>
    <submittedName>
        <fullName evidence="2">Uncharacterized protein</fullName>
    </submittedName>
</protein>
<dbReference type="InParanoid" id="A0A409Y2E7"/>
<accession>A0A409Y2E7</accession>
<organism evidence="2 3">
    <name type="scientific">Gymnopilus dilepis</name>
    <dbReference type="NCBI Taxonomy" id="231916"/>
    <lineage>
        <taxon>Eukaryota</taxon>
        <taxon>Fungi</taxon>
        <taxon>Dikarya</taxon>
        <taxon>Basidiomycota</taxon>
        <taxon>Agaricomycotina</taxon>
        <taxon>Agaricomycetes</taxon>
        <taxon>Agaricomycetidae</taxon>
        <taxon>Agaricales</taxon>
        <taxon>Agaricineae</taxon>
        <taxon>Hymenogastraceae</taxon>
        <taxon>Gymnopilus</taxon>
    </lineage>
</organism>
<sequence>MAETNPRECEGEQVSMKESRDKDRTQDEDEDERKVKSGLGHTTYRTAKQPTERQDNGAMKRREEATAFSIAKGEG</sequence>
<feature type="compositionally biased region" description="Basic and acidic residues" evidence="1">
    <location>
        <begin position="1"/>
        <end position="25"/>
    </location>
</feature>
<dbReference type="EMBL" id="NHYE01001289">
    <property type="protein sequence ID" value="PPQ97121.1"/>
    <property type="molecule type" value="Genomic_DNA"/>
</dbReference>
<feature type="region of interest" description="Disordered" evidence="1">
    <location>
        <begin position="1"/>
        <end position="75"/>
    </location>
</feature>
<keyword evidence="3" id="KW-1185">Reference proteome</keyword>
<feature type="compositionally biased region" description="Basic and acidic residues" evidence="1">
    <location>
        <begin position="50"/>
        <end position="65"/>
    </location>
</feature>
<gene>
    <name evidence="2" type="ORF">CVT26_000602</name>
</gene>
<proteinExistence type="predicted"/>
<comment type="caution">
    <text evidence="2">The sequence shown here is derived from an EMBL/GenBank/DDBJ whole genome shotgun (WGS) entry which is preliminary data.</text>
</comment>
<dbReference type="AlphaFoldDB" id="A0A409Y2E7"/>
<reference evidence="2 3" key="1">
    <citation type="journal article" date="2018" name="Evol. Lett.">
        <title>Horizontal gene cluster transfer increased hallucinogenic mushroom diversity.</title>
        <authorList>
            <person name="Reynolds H.T."/>
            <person name="Vijayakumar V."/>
            <person name="Gluck-Thaler E."/>
            <person name="Korotkin H.B."/>
            <person name="Matheny P.B."/>
            <person name="Slot J.C."/>
        </authorList>
    </citation>
    <scope>NUCLEOTIDE SEQUENCE [LARGE SCALE GENOMIC DNA]</scope>
    <source>
        <strain evidence="2 3">SRW20</strain>
    </source>
</reference>